<comment type="caution">
    <text evidence="2">The sequence shown here is derived from an EMBL/GenBank/DDBJ whole genome shotgun (WGS) entry which is preliminary data.</text>
</comment>
<organism evidence="2 3">
    <name type="scientific">Nguyenibacter vanlangensis</name>
    <dbReference type="NCBI Taxonomy" id="1216886"/>
    <lineage>
        <taxon>Bacteria</taxon>
        <taxon>Pseudomonadati</taxon>
        <taxon>Pseudomonadota</taxon>
        <taxon>Alphaproteobacteria</taxon>
        <taxon>Acetobacterales</taxon>
        <taxon>Acetobacteraceae</taxon>
        <taxon>Nguyenibacter</taxon>
    </lineage>
</organism>
<gene>
    <name evidence="2" type="ORF">HUK84_01500</name>
</gene>
<dbReference type="AlphaFoldDB" id="A0A7Y7M5G1"/>
<dbReference type="Proteomes" id="UP000534870">
    <property type="component" value="Unassembled WGS sequence"/>
</dbReference>
<feature type="domain" description="DUF4214" evidence="1">
    <location>
        <begin position="349"/>
        <end position="402"/>
    </location>
</feature>
<evidence type="ECO:0000259" key="1">
    <source>
        <dbReference type="Pfam" id="PF13946"/>
    </source>
</evidence>
<protein>
    <submittedName>
        <fullName evidence="2">DUF4214 domain-containing protein</fullName>
    </submittedName>
</protein>
<sequence>MSKQHAEICFVAFEEKDLMSLLPIYNSVRIHRPDARLFTIGFDRGYADSALSFLFGATFPIIIAASPGSVTNWLEIIRPRWSYHLIGIEHGVSPFKKFTYSDAFLCYDDYFAPSILWKERLERLYPSRSTRFHLGGYPKANQFICLVPDEARKDILPPIPYDVVVFSWGLKEEALFSLPDRDNVIYLLHPAQVEFSRPYPFKRSRVIISSLENTTSILSNADRVFGDISSMTFEISQSKKTYLIIDRSLYIEDYDIDDSIMDPASDRFAYVPETDFKIDSTFILDKALLIAALHGDPLINTRPLNDNFLIETIICPMQEDLCTKGILSIAEGRERIMAEEKAPHHQEAAIEFIQHAYRLILGREPDLDGLRHYLTKLNTSSSSALSGGLEILLELAQSDEAMQRPVTFRDAWPKLMIGTDPRYETR</sequence>
<evidence type="ECO:0000313" key="3">
    <source>
        <dbReference type="Proteomes" id="UP000534870"/>
    </source>
</evidence>
<dbReference type="RefSeq" id="WP_176638631.1">
    <property type="nucleotide sequence ID" value="NZ_JABXXP010000006.1"/>
</dbReference>
<dbReference type="Pfam" id="PF13946">
    <property type="entry name" value="DUF4214"/>
    <property type="match status" value="1"/>
</dbReference>
<dbReference type="InterPro" id="IPR025282">
    <property type="entry name" value="DUF4214"/>
</dbReference>
<reference evidence="2 3" key="1">
    <citation type="submission" date="2020-06" db="EMBL/GenBank/DDBJ databases">
        <title>Description of novel acetic acid bacteria.</title>
        <authorList>
            <person name="Sombolestani A."/>
        </authorList>
    </citation>
    <scope>NUCLEOTIDE SEQUENCE [LARGE SCALE GENOMIC DNA]</scope>
    <source>
        <strain evidence="2 3">LMG 31431</strain>
    </source>
</reference>
<evidence type="ECO:0000313" key="2">
    <source>
        <dbReference type="EMBL" id="NVN09834.1"/>
    </source>
</evidence>
<name>A0A7Y7M5G1_9PROT</name>
<proteinExistence type="predicted"/>
<accession>A0A7Y7M5G1</accession>
<dbReference type="EMBL" id="JABXXP010000006">
    <property type="protein sequence ID" value="NVN09834.1"/>
    <property type="molecule type" value="Genomic_DNA"/>
</dbReference>